<evidence type="ECO:0000313" key="9">
    <source>
        <dbReference type="EMBL" id="PIS15099.1"/>
    </source>
</evidence>
<dbReference type="GO" id="GO:0004618">
    <property type="term" value="F:phosphoglycerate kinase activity"/>
    <property type="evidence" value="ECO:0007669"/>
    <property type="project" value="UniProtKB-EC"/>
</dbReference>
<comment type="catalytic activity">
    <reaction evidence="1 8">
        <text>(2R)-3-phosphoglycerate + ATP = (2R)-3-phospho-glyceroyl phosphate + ADP</text>
        <dbReference type="Rhea" id="RHEA:14801"/>
        <dbReference type="ChEBI" id="CHEBI:30616"/>
        <dbReference type="ChEBI" id="CHEBI:57604"/>
        <dbReference type="ChEBI" id="CHEBI:58272"/>
        <dbReference type="ChEBI" id="CHEBI:456216"/>
        <dbReference type="EC" id="2.7.2.3"/>
    </reaction>
</comment>
<dbReference type="GO" id="GO:0006096">
    <property type="term" value="P:glycolytic process"/>
    <property type="evidence" value="ECO:0007669"/>
    <property type="project" value="InterPro"/>
</dbReference>
<keyword evidence="3 8" id="KW-0808">Transferase</keyword>
<dbReference type="InterPro" id="IPR015911">
    <property type="entry name" value="Phosphoglycerate_kinase_CS"/>
</dbReference>
<dbReference type="Gene3D" id="3.40.50.1260">
    <property type="entry name" value="Phosphoglycerate kinase, N-terminal domain"/>
    <property type="match status" value="2"/>
</dbReference>
<dbReference type="PANTHER" id="PTHR11406">
    <property type="entry name" value="PHOSPHOGLYCERATE KINASE"/>
    <property type="match status" value="1"/>
</dbReference>
<gene>
    <name evidence="9" type="ORF">COT63_01745</name>
</gene>
<dbReference type="GO" id="GO:0005524">
    <property type="term" value="F:ATP binding"/>
    <property type="evidence" value="ECO:0007669"/>
    <property type="project" value="UniProtKB-KW"/>
</dbReference>
<dbReference type="InterPro" id="IPR001576">
    <property type="entry name" value="Phosphoglycerate_kinase"/>
</dbReference>
<feature type="binding site" evidence="7">
    <location>
        <position position="251"/>
    </location>
    <ligand>
        <name>ATP</name>
        <dbReference type="ChEBI" id="CHEBI:30616"/>
    </ligand>
</feature>
<protein>
    <recommendedName>
        <fullName evidence="2 8">Phosphoglycerate kinase</fullName>
        <ecNumber evidence="2 8">2.7.2.3</ecNumber>
    </recommendedName>
</protein>
<keyword evidence="4" id="KW-0547">Nucleotide-binding</keyword>
<dbReference type="InterPro" id="IPR036043">
    <property type="entry name" value="Phosphoglycerate_kinase_sf"/>
</dbReference>
<evidence type="ECO:0000313" key="10">
    <source>
        <dbReference type="Proteomes" id="UP000231282"/>
    </source>
</evidence>
<dbReference type="PRINTS" id="PR00477">
    <property type="entry name" value="PHGLYCKINASE"/>
</dbReference>
<dbReference type="PANTHER" id="PTHR11406:SF23">
    <property type="entry name" value="PHOSPHOGLYCERATE KINASE 1, CHLOROPLASTIC-RELATED"/>
    <property type="match status" value="1"/>
</dbReference>
<dbReference type="PIRSF" id="PIRSF000724">
    <property type="entry name" value="Pgk"/>
    <property type="match status" value="1"/>
</dbReference>
<evidence type="ECO:0000256" key="2">
    <source>
        <dbReference type="ARBA" id="ARBA00013061"/>
    </source>
</evidence>
<name>A0A2H0WT69_9BACT</name>
<feature type="binding site" evidence="7">
    <location>
        <begin position="307"/>
        <end position="310"/>
    </location>
    <ligand>
        <name>ATP</name>
        <dbReference type="ChEBI" id="CHEBI:30616"/>
    </ligand>
</feature>
<dbReference type="AlphaFoldDB" id="A0A2H0WT69"/>
<comment type="caution">
    <text evidence="9">The sequence shown here is derived from an EMBL/GenBank/DDBJ whole genome shotgun (WGS) entry which is preliminary data.</text>
</comment>
<comment type="similarity">
    <text evidence="8">Belongs to the phosphoglycerate kinase family.</text>
</comment>
<keyword evidence="5 8" id="KW-0418">Kinase</keyword>
<organism evidence="9 10">
    <name type="scientific">Candidatus Shapirobacteria bacterium CG09_land_8_20_14_0_10_38_17</name>
    <dbReference type="NCBI Taxonomy" id="1974884"/>
    <lineage>
        <taxon>Bacteria</taxon>
        <taxon>Candidatus Shapironibacteriota</taxon>
    </lineage>
</organism>
<dbReference type="PROSITE" id="PS00111">
    <property type="entry name" value="PGLYCERATE_KINASE"/>
    <property type="match status" value="1"/>
</dbReference>
<evidence type="ECO:0000256" key="7">
    <source>
        <dbReference type="PIRSR" id="PIRSR000724-2"/>
    </source>
</evidence>
<reference evidence="10" key="1">
    <citation type="submission" date="2017-09" db="EMBL/GenBank/DDBJ databases">
        <title>Depth-based differentiation of microbial function through sediment-hosted aquifers and enrichment of novel symbionts in the deep terrestrial subsurface.</title>
        <authorList>
            <person name="Probst A.J."/>
            <person name="Ladd B."/>
            <person name="Jarett J.K."/>
            <person name="Geller-Mcgrath D.E."/>
            <person name="Sieber C.M.K."/>
            <person name="Emerson J.B."/>
            <person name="Anantharaman K."/>
            <person name="Thomas B.C."/>
            <person name="Malmstrom R."/>
            <person name="Stieglmeier M."/>
            <person name="Klingl A."/>
            <person name="Woyke T."/>
            <person name="Ryan C.M."/>
            <person name="Banfield J.F."/>
        </authorList>
    </citation>
    <scope>NUCLEOTIDE SEQUENCE [LARGE SCALE GENOMIC DNA]</scope>
</reference>
<dbReference type="GO" id="GO:0043531">
    <property type="term" value="F:ADP binding"/>
    <property type="evidence" value="ECO:0007669"/>
    <property type="project" value="TreeGrafter"/>
</dbReference>
<dbReference type="InterPro" id="IPR015824">
    <property type="entry name" value="Phosphoglycerate_kinase_N"/>
</dbReference>
<sequence>MSIPILTDYFPAYFNGRRVLVRVDYNVPFREEEGKMVIEDDSRIRFSLDTLSYLFASGARVILLSHWGESISLAPVAQKLNELAFGLIGYKRKVKFCPKSVGKETERWAKNLEKGEILLLENSRFLKGEERNSLILAKRWAKLADFYVNDAFSCSHRRHASIVGLPRFLPHAAGLKFEEEVITLTKVWENPRRPVVLVLGGVKEDKLETARKMIKWVDKILVGGKLPNLKSQISNLKNNDKVLVGKLREDGHDINKETIRQFSEEIKKAGTVIFAGPIGNTKANIFTGTKELFEVAVANKAFVLAGGGDTQSALTKLGLIGNMDYIASGGGAMLAFLANGTLPGIEALRK</sequence>
<dbReference type="Proteomes" id="UP000231282">
    <property type="component" value="Unassembled WGS sequence"/>
</dbReference>
<evidence type="ECO:0000256" key="1">
    <source>
        <dbReference type="ARBA" id="ARBA00000642"/>
    </source>
</evidence>
<dbReference type="EC" id="2.7.2.3" evidence="2 8"/>
<dbReference type="SUPFAM" id="SSF53748">
    <property type="entry name" value="Phosphoglycerate kinase"/>
    <property type="match status" value="1"/>
</dbReference>
<keyword evidence="6 7" id="KW-0067">ATP-binding</keyword>
<evidence type="ECO:0000256" key="3">
    <source>
        <dbReference type="ARBA" id="ARBA00022679"/>
    </source>
</evidence>
<evidence type="ECO:0000256" key="8">
    <source>
        <dbReference type="RuleBase" id="RU000532"/>
    </source>
</evidence>
<accession>A0A2H0WT69</accession>
<dbReference type="Pfam" id="PF00162">
    <property type="entry name" value="PGK"/>
    <property type="match status" value="2"/>
</dbReference>
<dbReference type="EMBL" id="PEZH01000032">
    <property type="protein sequence ID" value="PIS15099.1"/>
    <property type="molecule type" value="Genomic_DNA"/>
</dbReference>
<dbReference type="GO" id="GO:0006094">
    <property type="term" value="P:gluconeogenesis"/>
    <property type="evidence" value="ECO:0007669"/>
    <property type="project" value="TreeGrafter"/>
</dbReference>
<feature type="binding site" evidence="7">
    <location>
        <position position="206"/>
    </location>
    <ligand>
        <name>ATP</name>
        <dbReference type="ChEBI" id="CHEBI:30616"/>
    </ligand>
</feature>
<proteinExistence type="inferred from homology"/>
<evidence type="ECO:0000256" key="5">
    <source>
        <dbReference type="ARBA" id="ARBA00022777"/>
    </source>
</evidence>
<evidence type="ECO:0000256" key="4">
    <source>
        <dbReference type="ARBA" id="ARBA00022741"/>
    </source>
</evidence>
<evidence type="ECO:0000256" key="6">
    <source>
        <dbReference type="ARBA" id="ARBA00022840"/>
    </source>
</evidence>
<dbReference type="GO" id="GO:0005829">
    <property type="term" value="C:cytosol"/>
    <property type="evidence" value="ECO:0007669"/>
    <property type="project" value="TreeGrafter"/>
</dbReference>